<keyword evidence="2" id="KW-1185">Reference proteome</keyword>
<organism evidence="1 2">
    <name type="scientific">Neotoma lepida</name>
    <name type="common">Desert woodrat</name>
    <dbReference type="NCBI Taxonomy" id="56216"/>
    <lineage>
        <taxon>Eukaryota</taxon>
        <taxon>Metazoa</taxon>
        <taxon>Chordata</taxon>
        <taxon>Craniata</taxon>
        <taxon>Vertebrata</taxon>
        <taxon>Euteleostomi</taxon>
        <taxon>Mammalia</taxon>
        <taxon>Eutheria</taxon>
        <taxon>Euarchontoglires</taxon>
        <taxon>Glires</taxon>
        <taxon>Rodentia</taxon>
        <taxon>Myomorpha</taxon>
        <taxon>Muroidea</taxon>
        <taxon>Cricetidae</taxon>
        <taxon>Neotominae</taxon>
        <taxon>Neotoma</taxon>
    </lineage>
</organism>
<name>A0A1A6GZK0_NEOLE</name>
<dbReference type="Proteomes" id="UP000092124">
    <property type="component" value="Unassembled WGS sequence"/>
</dbReference>
<protein>
    <submittedName>
        <fullName evidence="1">Uncharacterized protein</fullName>
    </submittedName>
</protein>
<dbReference type="EMBL" id="LZPO01057485">
    <property type="protein sequence ID" value="OBS71414.1"/>
    <property type="molecule type" value="Genomic_DNA"/>
</dbReference>
<evidence type="ECO:0000313" key="2">
    <source>
        <dbReference type="Proteomes" id="UP000092124"/>
    </source>
</evidence>
<reference evidence="1 2" key="1">
    <citation type="submission" date="2016-06" db="EMBL/GenBank/DDBJ databases">
        <title>The Draft Genome Sequence and Annotation of the Desert Woodrat Neotoma lepida.</title>
        <authorList>
            <person name="Campbell M."/>
            <person name="Oakeson K.F."/>
            <person name="Yandell M."/>
            <person name="Halpert J.R."/>
            <person name="Dearing D."/>
        </authorList>
    </citation>
    <scope>NUCLEOTIDE SEQUENCE [LARGE SCALE GENOMIC DNA]</scope>
    <source>
        <strain evidence="1">417</strain>
        <tissue evidence="1">Liver</tissue>
    </source>
</reference>
<sequence>MLQRLAGQASLFEVSTRVREHMLVIVTFEVLNDDPIGDLRPAVPEVEVDIFPQKVRGKYFSDHFRSQAGILSTSPCSGQTFYR</sequence>
<evidence type="ECO:0000313" key="1">
    <source>
        <dbReference type="EMBL" id="OBS71414.1"/>
    </source>
</evidence>
<accession>A0A1A6GZK0</accession>
<dbReference type="AlphaFoldDB" id="A0A1A6GZK0"/>
<gene>
    <name evidence="1" type="ORF">A6R68_00050</name>
</gene>
<comment type="caution">
    <text evidence="1">The sequence shown here is derived from an EMBL/GenBank/DDBJ whole genome shotgun (WGS) entry which is preliminary data.</text>
</comment>
<proteinExistence type="predicted"/>